<feature type="region of interest" description="Disordered" evidence="1">
    <location>
        <begin position="110"/>
        <end position="173"/>
    </location>
</feature>
<keyword evidence="3" id="KW-1185">Reference proteome</keyword>
<accession>A0AAD9AXE3</accession>
<dbReference type="AlphaFoldDB" id="A0AAD9AXE3"/>
<reference evidence="2" key="1">
    <citation type="submission" date="2023-01" db="EMBL/GenBank/DDBJ databases">
        <title>Colletotrichum chrysophilum M932 genome sequence.</title>
        <authorList>
            <person name="Baroncelli R."/>
        </authorList>
    </citation>
    <scope>NUCLEOTIDE SEQUENCE</scope>
    <source>
        <strain evidence="2">M932</strain>
    </source>
</reference>
<feature type="compositionally biased region" description="Polar residues" evidence="1">
    <location>
        <begin position="154"/>
        <end position="163"/>
    </location>
</feature>
<protein>
    <submittedName>
        <fullName evidence="2">Uncharacterized protein</fullName>
    </submittedName>
</protein>
<comment type="caution">
    <text evidence="2">The sequence shown here is derived from an EMBL/GenBank/DDBJ whole genome shotgun (WGS) entry which is preliminary data.</text>
</comment>
<dbReference type="Proteomes" id="UP001243330">
    <property type="component" value="Unassembled WGS sequence"/>
</dbReference>
<name>A0AAD9AXE3_9PEZI</name>
<organism evidence="2 3">
    <name type="scientific">Colletotrichum chrysophilum</name>
    <dbReference type="NCBI Taxonomy" id="1836956"/>
    <lineage>
        <taxon>Eukaryota</taxon>
        <taxon>Fungi</taxon>
        <taxon>Dikarya</taxon>
        <taxon>Ascomycota</taxon>
        <taxon>Pezizomycotina</taxon>
        <taxon>Sordariomycetes</taxon>
        <taxon>Hypocreomycetidae</taxon>
        <taxon>Glomerellales</taxon>
        <taxon>Glomerellaceae</taxon>
        <taxon>Colletotrichum</taxon>
        <taxon>Colletotrichum gloeosporioides species complex</taxon>
    </lineage>
</organism>
<sequence length="173" mass="19856">MPHEKRDTLSNPLRRLQCNPFPSFLSRRLLDLFFPSQSSLPTHHLTYLCNKHCIAPVVLPRPPRRYCYLTLPTWVPSYCHWVADNSITQSEHHCLIPLDNQDPSRLICAPINAAPTRSRTDETKGPSQGRRKKKTRGSKGGSKHHLSRERRTQHTTSELSQLSFHPPTTPHLS</sequence>
<dbReference type="EMBL" id="JAQOWY010000037">
    <property type="protein sequence ID" value="KAK1854425.1"/>
    <property type="molecule type" value="Genomic_DNA"/>
</dbReference>
<proteinExistence type="predicted"/>
<evidence type="ECO:0000256" key="1">
    <source>
        <dbReference type="SAM" id="MobiDB-lite"/>
    </source>
</evidence>
<gene>
    <name evidence="2" type="ORF">CCHR01_02941</name>
</gene>
<evidence type="ECO:0000313" key="2">
    <source>
        <dbReference type="EMBL" id="KAK1854425.1"/>
    </source>
</evidence>
<evidence type="ECO:0000313" key="3">
    <source>
        <dbReference type="Proteomes" id="UP001243330"/>
    </source>
</evidence>
<feature type="compositionally biased region" description="Basic residues" evidence="1">
    <location>
        <begin position="129"/>
        <end position="153"/>
    </location>
</feature>